<evidence type="ECO:0000313" key="1">
    <source>
        <dbReference type="EMBL" id="SDN59697.1"/>
    </source>
</evidence>
<name>A0A1H0CP62_9GAMM</name>
<dbReference type="SUPFAM" id="SSF47598">
    <property type="entry name" value="Ribbon-helix-helix"/>
    <property type="match status" value="1"/>
</dbReference>
<accession>A0A1H0CP62</accession>
<dbReference type="InterPro" id="IPR010985">
    <property type="entry name" value="Ribbon_hlx_hlx"/>
</dbReference>
<reference evidence="2" key="1">
    <citation type="submission" date="2016-10" db="EMBL/GenBank/DDBJ databases">
        <authorList>
            <person name="Varghese N."/>
            <person name="Submissions S."/>
        </authorList>
    </citation>
    <scope>NUCLEOTIDE SEQUENCE [LARGE SCALE GENOMIC DNA]</scope>
    <source>
        <strain evidence="2">CGMCC 1.6494</strain>
    </source>
</reference>
<evidence type="ECO:0000313" key="2">
    <source>
        <dbReference type="Proteomes" id="UP000199677"/>
    </source>
</evidence>
<dbReference type="Gene3D" id="1.10.1220.10">
    <property type="entry name" value="Met repressor-like"/>
    <property type="match status" value="1"/>
</dbReference>
<gene>
    <name evidence="1" type="ORF">SAMN04487951_106134</name>
</gene>
<sequence length="77" mass="8617">MSKTSKRSTVYFDSELHAALRLKAAHTHRSLSDIVNDAVREALAEDQEDLAAFDERVSEPTMSYEALLDDLKAHGKL</sequence>
<dbReference type="InterPro" id="IPR013321">
    <property type="entry name" value="Arc_rbn_hlx_hlx"/>
</dbReference>
<keyword evidence="2" id="KW-1185">Reference proteome</keyword>
<organism evidence="1 2">
    <name type="scientific">Vreelandella arcis</name>
    <dbReference type="NCBI Taxonomy" id="416873"/>
    <lineage>
        <taxon>Bacteria</taxon>
        <taxon>Pseudomonadati</taxon>
        <taxon>Pseudomonadota</taxon>
        <taxon>Gammaproteobacteria</taxon>
        <taxon>Oceanospirillales</taxon>
        <taxon>Halomonadaceae</taxon>
        <taxon>Vreelandella</taxon>
    </lineage>
</organism>
<dbReference type="RefSeq" id="WP_089705150.1">
    <property type="nucleotide sequence ID" value="NZ_FNII01000006.1"/>
</dbReference>
<proteinExistence type="predicted"/>
<dbReference type="OrthoDB" id="573821at2"/>
<evidence type="ECO:0008006" key="3">
    <source>
        <dbReference type="Google" id="ProtNLM"/>
    </source>
</evidence>
<dbReference type="AlphaFoldDB" id="A0A1H0CP62"/>
<dbReference type="GO" id="GO:0006355">
    <property type="term" value="P:regulation of DNA-templated transcription"/>
    <property type="evidence" value="ECO:0007669"/>
    <property type="project" value="InterPro"/>
</dbReference>
<protein>
    <recommendedName>
        <fullName evidence="3">CopG family transcriptional regulator</fullName>
    </recommendedName>
</protein>
<dbReference type="EMBL" id="FNII01000006">
    <property type="protein sequence ID" value="SDN59697.1"/>
    <property type="molecule type" value="Genomic_DNA"/>
</dbReference>
<dbReference type="Proteomes" id="UP000199677">
    <property type="component" value="Unassembled WGS sequence"/>
</dbReference>
<dbReference type="STRING" id="416873.SAMN04487951_106134"/>